<dbReference type="InterPro" id="IPR035956">
    <property type="entry name" value="RimP_N_sf"/>
</dbReference>
<dbReference type="EMBL" id="JRGF01000004">
    <property type="protein sequence ID" value="KHE42420.1"/>
    <property type="molecule type" value="Genomic_DNA"/>
</dbReference>
<comment type="caution">
    <text evidence="5">The sequence shown here is derived from an EMBL/GenBank/DDBJ whole genome shotgun (WGS) entry which is preliminary data.</text>
</comment>
<dbReference type="NCBIfam" id="NF002531">
    <property type="entry name" value="PRK02001.1"/>
    <property type="match status" value="1"/>
</dbReference>
<keyword evidence="1 3" id="KW-0963">Cytoplasm</keyword>
<dbReference type="PANTHER" id="PTHR33867:SF1">
    <property type="entry name" value="RIBOSOME MATURATION FACTOR RIMP"/>
    <property type="match status" value="1"/>
</dbReference>
<sequence length="154" mass="17343">MDADKIRNIAEEELAEGSLFLVEVNITPGNEIEVVIDSDGSVDIDDCVALSRAIEERLDREEEDFELTVTSAGIGRPLRLLRQYRKLIGRPVEVVLLNGTKIIAELRDADEGSVTLAYREMRAVEGKKRKQGFDVVQTYPLSEIKSTKEFLDFK</sequence>
<dbReference type="InterPro" id="IPR028989">
    <property type="entry name" value="RimP_N"/>
</dbReference>
<evidence type="ECO:0000313" key="5">
    <source>
        <dbReference type="EMBL" id="KHE42420.1"/>
    </source>
</evidence>
<protein>
    <recommendedName>
        <fullName evidence="3">Ribosome maturation factor RimP</fullName>
    </recommendedName>
</protein>
<dbReference type="Pfam" id="PF02576">
    <property type="entry name" value="RimP_N"/>
    <property type="match status" value="1"/>
</dbReference>
<reference evidence="5 6" key="1">
    <citation type="submission" date="2014-09" db="EMBL/GenBank/DDBJ databases">
        <title>Alistipes sp. 627, sp. nov., a novel member of the family Rikenellaceae isolated from human faeces.</title>
        <authorList>
            <person name="Shkoporov A.N."/>
            <person name="Chaplin A.V."/>
            <person name="Motuzova O.V."/>
            <person name="Kafarskaia L.I."/>
            <person name="Khokhlova E.V."/>
            <person name="Efimov B.A."/>
        </authorList>
    </citation>
    <scope>NUCLEOTIDE SEQUENCE [LARGE SCALE GENOMIC DNA]</scope>
    <source>
        <strain evidence="5 6">627</strain>
    </source>
</reference>
<dbReference type="PANTHER" id="PTHR33867">
    <property type="entry name" value="RIBOSOME MATURATION FACTOR RIMP"/>
    <property type="match status" value="1"/>
</dbReference>
<keyword evidence="2 3" id="KW-0690">Ribosome biogenesis</keyword>
<dbReference type="InterPro" id="IPR003728">
    <property type="entry name" value="Ribosome_maturation_RimP"/>
</dbReference>
<dbReference type="RefSeq" id="WP_035472521.1">
    <property type="nucleotide sequence ID" value="NZ_JRGF01000004.1"/>
</dbReference>
<evidence type="ECO:0000256" key="3">
    <source>
        <dbReference type="HAMAP-Rule" id="MF_01077"/>
    </source>
</evidence>
<name>A0ABR4YJJ0_9BACT</name>
<dbReference type="HAMAP" id="MF_01077">
    <property type="entry name" value="RimP"/>
    <property type="match status" value="1"/>
</dbReference>
<dbReference type="SUPFAM" id="SSF75420">
    <property type="entry name" value="YhbC-like, N-terminal domain"/>
    <property type="match status" value="1"/>
</dbReference>
<comment type="similarity">
    <text evidence="3">Belongs to the RimP family.</text>
</comment>
<evidence type="ECO:0000259" key="4">
    <source>
        <dbReference type="Pfam" id="PF02576"/>
    </source>
</evidence>
<evidence type="ECO:0000313" key="6">
    <source>
        <dbReference type="Proteomes" id="UP000030889"/>
    </source>
</evidence>
<dbReference type="Proteomes" id="UP000030889">
    <property type="component" value="Unassembled WGS sequence"/>
</dbReference>
<comment type="function">
    <text evidence="3">Required for maturation of 30S ribosomal subunits.</text>
</comment>
<accession>A0ABR4YJJ0</accession>
<evidence type="ECO:0000256" key="2">
    <source>
        <dbReference type="ARBA" id="ARBA00022517"/>
    </source>
</evidence>
<comment type="subcellular location">
    <subcellularLocation>
        <location evidence="3">Cytoplasm</location>
    </subcellularLocation>
</comment>
<keyword evidence="6" id="KW-1185">Reference proteome</keyword>
<dbReference type="Gene3D" id="3.30.300.70">
    <property type="entry name" value="RimP-like superfamily, N-terminal"/>
    <property type="match status" value="1"/>
</dbReference>
<proteinExistence type="inferred from homology"/>
<gene>
    <name evidence="3" type="primary">rimP</name>
    <name evidence="5" type="ORF">LG35_04105</name>
</gene>
<evidence type="ECO:0000256" key="1">
    <source>
        <dbReference type="ARBA" id="ARBA00022490"/>
    </source>
</evidence>
<organism evidence="5 6">
    <name type="scientific">Alistipes inops</name>
    <dbReference type="NCBI Taxonomy" id="1501391"/>
    <lineage>
        <taxon>Bacteria</taxon>
        <taxon>Pseudomonadati</taxon>
        <taxon>Bacteroidota</taxon>
        <taxon>Bacteroidia</taxon>
        <taxon>Bacteroidales</taxon>
        <taxon>Rikenellaceae</taxon>
        <taxon>Alistipes</taxon>
    </lineage>
</organism>
<feature type="domain" description="Ribosome maturation factor RimP N-terminal" evidence="4">
    <location>
        <begin position="18"/>
        <end position="74"/>
    </location>
</feature>